<dbReference type="InterPro" id="IPR008271">
    <property type="entry name" value="Ser/Thr_kinase_AS"/>
</dbReference>
<dbReference type="GO" id="GO:0005524">
    <property type="term" value="F:ATP binding"/>
    <property type="evidence" value="ECO:0007669"/>
    <property type="project" value="InterPro"/>
</dbReference>
<dbReference type="PROSITE" id="PS00108">
    <property type="entry name" value="PROTEIN_KINASE_ST"/>
    <property type="match status" value="1"/>
</dbReference>
<feature type="domain" description="Protein kinase" evidence="1">
    <location>
        <begin position="1"/>
        <end position="74"/>
    </location>
</feature>
<dbReference type="AlphaFoldDB" id="A0A445D1G7"/>
<gene>
    <name evidence="2" type="ORF">Ahy_A05g022794</name>
</gene>
<dbReference type="Proteomes" id="UP000289738">
    <property type="component" value="Chromosome A05"/>
</dbReference>
<dbReference type="PANTHER" id="PTHR44329">
    <property type="entry name" value="SERINE/THREONINE-PROTEIN KINASE TNNI3K-RELATED"/>
    <property type="match status" value="1"/>
</dbReference>
<dbReference type="InterPro" id="IPR011009">
    <property type="entry name" value="Kinase-like_dom_sf"/>
</dbReference>
<dbReference type="Gene3D" id="1.10.510.10">
    <property type="entry name" value="Transferase(Phosphotransferase) domain 1"/>
    <property type="match status" value="1"/>
</dbReference>
<dbReference type="InterPro" id="IPR000719">
    <property type="entry name" value="Prot_kinase_dom"/>
</dbReference>
<protein>
    <recommendedName>
        <fullName evidence="1">Protein kinase domain-containing protein</fullName>
    </recommendedName>
</protein>
<reference evidence="2 3" key="1">
    <citation type="submission" date="2019-01" db="EMBL/GenBank/DDBJ databases">
        <title>Sequencing of cultivated peanut Arachis hypogaea provides insights into genome evolution and oil improvement.</title>
        <authorList>
            <person name="Chen X."/>
        </authorList>
    </citation>
    <scope>NUCLEOTIDE SEQUENCE [LARGE SCALE GENOMIC DNA]</scope>
    <source>
        <strain evidence="3">cv. Fuhuasheng</strain>
        <tissue evidence="2">Leaves</tissue>
    </source>
</reference>
<dbReference type="InterPro" id="IPR051681">
    <property type="entry name" value="Ser/Thr_Kinases-Pseudokinases"/>
</dbReference>
<dbReference type="STRING" id="3818.A0A445D1G7"/>
<evidence type="ECO:0000259" key="1">
    <source>
        <dbReference type="PROSITE" id="PS50011"/>
    </source>
</evidence>
<accession>A0A445D1G7</accession>
<evidence type="ECO:0000313" key="2">
    <source>
        <dbReference type="EMBL" id="RYR57047.1"/>
    </source>
</evidence>
<dbReference type="EMBL" id="SDMP01000005">
    <property type="protein sequence ID" value="RYR57047.1"/>
    <property type="molecule type" value="Genomic_DNA"/>
</dbReference>
<dbReference type="SUPFAM" id="SSF56112">
    <property type="entry name" value="Protein kinase-like (PK-like)"/>
    <property type="match status" value="1"/>
</dbReference>
<dbReference type="PANTHER" id="PTHR44329:SF146">
    <property type="entry name" value="SERINE_THREONINE-PROTEIN KINASE SIS8-RELATED"/>
    <property type="match status" value="1"/>
</dbReference>
<keyword evidence="3" id="KW-1185">Reference proteome</keyword>
<dbReference type="GO" id="GO:0004674">
    <property type="term" value="F:protein serine/threonine kinase activity"/>
    <property type="evidence" value="ECO:0007669"/>
    <property type="project" value="TreeGrafter"/>
</dbReference>
<evidence type="ECO:0000313" key="3">
    <source>
        <dbReference type="Proteomes" id="UP000289738"/>
    </source>
</evidence>
<dbReference type="PROSITE" id="PS50011">
    <property type="entry name" value="PROTEIN_KINASE_DOM"/>
    <property type="match status" value="1"/>
</dbReference>
<comment type="caution">
    <text evidence="2">The sequence shown here is derived from an EMBL/GenBank/DDBJ whole genome shotgun (WGS) entry which is preliminary data.</text>
</comment>
<organism evidence="2 3">
    <name type="scientific">Arachis hypogaea</name>
    <name type="common">Peanut</name>
    <dbReference type="NCBI Taxonomy" id="3818"/>
    <lineage>
        <taxon>Eukaryota</taxon>
        <taxon>Viridiplantae</taxon>
        <taxon>Streptophyta</taxon>
        <taxon>Embryophyta</taxon>
        <taxon>Tracheophyta</taxon>
        <taxon>Spermatophyta</taxon>
        <taxon>Magnoliopsida</taxon>
        <taxon>eudicotyledons</taxon>
        <taxon>Gunneridae</taxon>
        <taxon>Pentapetalae</taxon>
        <taxon>rosids</taxon>
        <taxon>fabids</taxon>
        <taxon>Fabales</taxon>
        <taxon>Fabaceae</taxon>
        <taxon>Papilionoideae</taxon>
        <taxon>50 kb inversion clade</taxon>
        <taxon>dalbergioids sensu lato</taxon>
        <taxon>Dalbergieae</taxon>
        <taxon>Pterocarpus clade</taxon>
        <taxon>Arachis</taxon>
    </lineage>
</organism>
<proteinExistence type="predicted"/>
<name>A0A445D1G7_ARAHY</name>
<sequence>MTLKSELYICYEEEARGINHLHNCTPVIVHRDLKSLNLLVDKNWVVKLCDFWLIKNEAQYIPFFQINCRNSKLS</sequence>
<dbReference type="Pfam" id="PF00069">
    <property type="entry name" value="Pkinase"/>
    <property type="match status" value="1"/>
</dbReference>